<dbReference type="Gene3D" id="3.80.10.10">
    <property type="entry name" value="Ribonuclease Inhibitor"/>
    <property type="match status" value="1"/>
</dbReference>
<evidence type="ECO:0000256" key="3">
    <source>
        <dbReference type="ARBA" id="ARBA00023027"/>
    </source>
</evidence>
<dbReference type="SUPFAM" id="SSF52540">
    <property type="entry name" value="P-loop containing nucleoside triphosphate hydrolases"/>
    <property type="match status" value="1"/>
</dbReference>
<dbReference type="Gene3D" id="3.40.50.300">
    <property type="entry name" value="P-loop containing nucleotide triphosphate hydrolases"/>
    <property type="match status" value="1"/>
</dbReference>
<sequence>MSASSSNPIWIYDVFLNFRGEDTRRTIVSHLYNALLNAGVNTFMDDHKLPKGTELQPELLQVIEGSHISIVVLSKGYVRSAWCLNELEQIMQCRATYGQVVLPIFYDVDPSDVRHQKGAFGDALEAFPPKRYEGSAMKYVLSGWRSALTGVANLCGWDLRNYRSEGDLVKEIVRMVLSKLDNTLLSITEFPVGLEARTQQVIEFIENQSNKVCIVGIWGMGGSGKTTTAKAIYNQIHRDFEDRSFIENIREVCEKDGKGHIHLQEQLLADVLMTKIKIHSIGMGTTIIEKRLRGKRLLVVLDDVSEFEQLQALCGNRRWIGEGSVIIVTTRDVRLLNVLQVDCVYQMEEMNKNESLELFSWHAFMEANPREEFVELSRNVVAYCGGLPLALEVLGAYLYQRTKKEWNSVLSKLEIIPNDRVQEKLRISFDGLRDQMEKDIFLDICCFFIGKDRAYVTEILNGCGLRADIGITVLIERSLIKVEKNNKLGVHDLLRDTGREIIRETSAREPGKRSRLWFHEDVLDVLTKNNGTEAVEGLALKLHLTSRDCFKVNAFEEMRRLRLLQLDHVQLTGDYGYLSKKLRWIYWQGFPLKHLPNNFCLENVIAIDVKHSNLKLLWKEPQVLGWLKILNLSHSKYLTETPDFSKMPNLEKLILKDCPSLCKVHQSIGDLHNLHLINLKDCTKLSNLPRVTYKLKSVKTLILSGCLKIDKLEEDIVQMESLTTLIAENIAVKHVPFSIVRSKSIGYISLCGFEGLSRNVFPSIIWSWMSPTMNPLSHIQPFSGISSSLVSMDVQNNNMGDIAPILGSLSNLRSVLMLCETEFQLSKQLRTILDDVYGVNFTELEITSYSSQISNHSLRSYLIGIGSYQEVFNALSKSISEGLATNESCDVFLPGDNDPYWLTHTGDGNSVYFSVPKDCHLKGMTLCVIYSSTPENTASEYLISVIMVNYTKCTIQIYKRDTVISFNDEDWQGLISHLGSGDKVEIFVTFGKGLEVKRTTVYLMYDESIDKLAEPSAKPKKDDMEMETSPKPKKTNMEMETSPKPKKEPKKNDMEMETSPKPKKKTIARFLKKIVMCKIQLQ</sequence>
<dbReference type="SUPFAM" id="SSF52200">
    <property type="entry name" value="Toll/Interleukin receptor TIR domain"/>
    <property type="match status" value="1"/>
</dbReference>
<dbReference type="PRINTS" id="PR00364">
    <property type="entry name" value="DISEASERSIST"/>
</dbReference>
<name>A0A8B8JZX2_ABRPR</name>
<dbReference type="Pfam" id="PF00931">
    <property type="entry name" value="NB-ARC"/>
    <property type="match status" value="1"/>
</dbReference>
<reference evidence="7" key="2">
    <citation type="submission" date="2025-08" db="UniProtKB">
        <authorList>
            <consortium name="RefSeq"/>
        </authorList>
    </citation>
    <scope>IDENTIFICATION</scope>
    <source>
        <tissue evidence="7">Young leaves</tissue>
    </source>
</reference>
<dbReference type="PROSITE" id="PS50104">
    <property type="entry name" value="TIR"/>
    <property type="match status" value="1"/>
</dbReference>
<evidence type="ECO:0000256" key="1">
    <source>
        <dbReference type="ARBA" id="ARBA00022614"/>
    </source>
</evidence>
<evidence type="ECO:0000256" key="4">
    <source>
        <dbReference type="SAM" id="MobiDB-lite"/>
    </source>
</evidence>
<dbReference type="InterPro" id="IPR002182">
    <property type="entry name" value="NB-ARC"/>
</dbReference>
<dbReference type="InterPro" id="IPR044974">
    <property type="entry name" value="Disease_R_plants"/>
</dbReference>
<dbReference type="OrthoDB" id="1901675at2759"/>
<evidence type="ECO:0000259" key="5">
    <source>
        <dbReference type="PROSITE" id="PS50104"/>
    </source>
</evidence>
<proteinExistence type="predicted"/>
<organism evidence="6 7">
    <name type="scientific">Abrus precatorius</name>
    <name type="common">Indian licorice</name>
    <name type="synonym">Glycine abrus</name>
    <dbReference type="NCBI Taxonomy" id="3816"/>
    <lineage>
        <taxon>Eukaryota</taxon>
        <taxon>Viridiplantae</taxon>
        <taxon>Streptophyta</taxon>
        <taxon>Embryophyta</taxon>
        <taxon>Tracheophyta</taxon>
        <taxon>Spermatophyta</taxon>
        <taxon>Magnoliopsida</taxon>
        <taxon>eudicotyledons</taxon>
        <taxon>Gunneridae</taxon>
        <taxon>Pentapetalae</taxon>
        <taxon>rosids</taxon>
        <taxon>fabids</taxon>
        <taxon>Fabales</taxon>
        <taxon>Fabaceae</taxon>
        <taxon>Papilionoideae</taxon>
        <taxon>50 kb inversion clade</taxon>
        <taxon>NPAAA clade</taxon>
        <taxon>indigoferoid/millettioid clade</taxon>
        <taxon>Abreae</taxon>
        <taxon>Abrus</taxon>
    </lineage>
</organism>
<dbReference type="RefSeq" id="XP_027337067.1">
    <property type="nucleotide sequence ID" value="XM_027481266.1"/>
</dbReference>
<dbReference type="GO" id="GO:0043531">
    <property type="term" value="F:ADP binding"/>
    <property type="evidence" value="ECO:0007669"/>
    <property type="project" value="InterPro"/>
</dbReference>
<evidence type="ECO:0000313" key="6">
    <source>
        <dbReference type="Proteomes" id="UP000694853"/>
    </source>
</evidence>
<dbReference type="InterPro" id="IPR058192">
    <property type="entry name" value="WHD_ROQ1-like"/>
</dbReference>
<dbReference type="GO" id="GO:0007165">
    <property type="term" value="P:signal transduction"/>
    <property type="evidence" value="ECO:0007669"/>
    <property type="project" value="InterPro"/>
</dbReference>
<keyword evidence="6" id="KW-1185">Reference proteome</keyword>
<dbReference type="InterPro" id="IPR000157">
    <property type="entry name" value="TIR_dom"/>
</dbReference>
<feature type="region of interest" description="Disordered" evidence="4">
    <location>
        <begin position="1014"/>
        <end position="1064"/>
    </location>
</feature>
<evidence type="ECO:0000256" key="2">
    <source>
        <dbReference type="ARBA" id="ARBA00022737"/>
    </source>
</evidence>
<dbReference type="InterPro" id="IPR042197">
    <property type="entry name" value="Apaf_helical"/>
</dbReference>
<protein>
    <submittedName>
        <fullName evidence="7">TMV resistance protein N-like</fullName>
    </submittedName>
</protein>
<keyword evidence="2" id="KW-0677">Repeat</keyword>
<keyword evidence="1" id="KW-0433">Leucine-rich repeat</keyword>
<dbReference type="InterPro" id="IPR035897">
    <property type="entry name" value="Toll_tir_struct_dom_sf"/>
</dbReference>
<accession>A0A8B8JZX2</accession>
<feature type="compositionally biased region" description="Basic and acidic residues" evidence="4">
    <location>
        <begin position="1035"/>
        <end position="1060"/>
    </location>
</feature>
<dbReference type="Proteomes" id="UP000694853">
    <property type="component" value="Unplaced"/>
</dbReference>
<dbReference type="PANTHER" id="PTHR11017">
    <property type="entry name" value="LEUCINE-RICH REPEAT-CONTAINING PROTEIN"/>
    <property type="match status" value="1"/>
</dbReference>
<dbReference type="InterPro" id="IPR027417">
    <property type="entry name" value="P-loop_NTPase"/>
</dbReference>
<dbReference type="GO" id="GO:0006952">
    <property type="term" value="P:defense response"/>
    <property type="evidence" value="ECO:0007669"/>
    <property type="project" value="InterPro"/>
</dbReference>
<evidence type="ECO:0000313" key="7">
    <source>
        <dbReference type="RefSeq" id="XP_027337067.1"/>
    </source>
</evidence>
<dbReference type="SMART" id="SM00255">
    <property type="entry name" value="TIR"/>
    <property type="match status" value="1"/>
</dbReference>
<dbReference type="FunFam" id="3.40.50.10140:FF:000007">
    <property type="entry name" value="Disease resistance protein (TIR-NBS-LRR class)"/>
    <property type="match status" value="1"/>
</dbReference>
<gene>
    <name evidence="7" type="primary">LOC113850707</name>
</gene>
<dbReference type="AlphaFoldDB" id="A0A8B8JZX2"/>
<dbReference type="PANTHER" id="PTHR11017:SF560">
    <property type="entry name" value="RESISTANCE PROTEIN (TIR-NBS-LRR CLASS), PUTATIVE-RELATED"/>
    <property type="match status" value="1"/>
</dbReference>
<dbReference type="Gene3D" id="1.10.8.430">
    <property type="entry name" value="Helical domain of apoptotic protease-activating factors"/>
    <property type="match status" value="1"/>
</dbReference>
<dbReference type="Pfam" id="PF01582">
    <property type="entry name" value="TIR"/>
    <property type="match status" value="1"/>
</dbReference>
<keyword evidence="3" id="KW-0520">NAD</keyword>
<dbReference type="SUPFAM" id="SSF52058">
    <property type="entry name" value="L domain-like"/>
    <property type="match status" value="1"/>
</dbReference>
<feature type="compositionally biased region" description="Basic and acidic residues" evidence="4">
    <location>
        <begin position="1014"/>
        <end position="1023"/>
    </location>
</feature>
<reference evidence="6" key="1">
    <citation type="journal article" date="2019" name="Toxins">
        <title>Detection of Abrin-Like and Prepropulchellin-Like Toxin Genes and Transcripts Using Whole Genome Sequencing and Full-Length Transcript Sequencing of Abrus precatorius.</title>
        <authorList>
            <person name="Hovde B.T."/>
            <person name="Daligault H.E."/>
            <person name="Hanschen E.R."/>
            <person name="Kunde Y.A."/>
            <person name="Johnson M.B."/>
            <person name="Starkenburg S.R."/>
            <person name="Johnson S.L."/>
        </authorList>
    </citation>
    <scope>NUCLEOTIDE SEQUENCE [LARGE SCALE GENOMIC DNA]</scope>
</reference>
<dbReference type="GeneID" id="113850707"/>
<dbReference type="InterPro" id="IPR032675">
    <property type="entry name" value="LRR_dom_sf"/>
</dbReference>
<dbReference type="KEGG" id="aprc:113850707"/>
<dbReference type="Gene3D" id="3.40.50.10140">
    <property type="entry name" value="Toll/interleukin-1 receptor homology (TIR) domain"/>
    <property type="match status" value="1"/>
</dbReference>
<dbReference type="Pfam" id="PF23282">
    <property type="entry name" value="WHD_ROQ1"/>
    <property type="match status" value="1"/>
</dbReference>
<feature type="domain" description="TIR" evidence="5">
    <location>
        <begin position="10"/>
        <end position="180"/>
    </location>
</feature>